<accession>A0AAV7UBC0</accession>
<evidence type="ECO:0000313" key="1">
    <source>
        <dbReference type="EMBL" id="KAJ1185304.1"/>
    </source>
</evidence>
<reference evidence="1" key="1">
    <citation type="journal article" date="2022" name="bioRxiv">
        <title>Sequencing and chromosome-scale assembly of the giantPleurodeles waltlgenome.</title>
        <authorList>
            <person name="Brown T."/>
            <person name="Elewa A."/>
            <person name="Iarovenko S."/>
            <person name="Subramanian E."/>
            <person name="Araus A.J."/>
            <person name="Petzold A."/>
            <person name="Susuki M."/>
            <person name="Suzuki K.-i.T."/>
            <person name="Hayashi T."/>
            <person name="Toyoda A."/>
            <person name="Oliveira C."/>
            <person name="Osipova E."/>
            <person name="Leigh N.D."/>
            <person name="Simon A."/>
            <person name="Yun M.H."/>
        </authorList>
    </citation>
    <scope>NUCLEOTIDE SEQUENCE</scope>
    <source>
        <strain evidence="1">20211129_DDA</strain>
        <tissue evidence="1">Liver</tissue>
    </source>
</reference>
<dbReference type="EMBL" id="JANPWB010000005">
    <property type="protein sequence ID" value="KAJ1185304.1"/>
    <property type="molecule type" value="Genomic_DNA"/>
</dbReference>
<keyword evidence="2" id="KW-1185">Reference proteome</keyword>
<gene>
    <name evidence="1" type="ORF">NDU88_002098</name>
</gene>
<organism evidence="1 2">
    <name type="scientific">Pleurodeles waltl</name>
    <name type="common">Iberian ribbed newt</name>
    <dbReference type="NCBI Taxonomy" id="8319"/>
    <lineage>
        <taxon>Eukaryota</taxon>
        <taxon>Metazoa</taxon>
        <taxon>Chordata</taxon>
        <taxon>Craniata</taxon>
        <taxon>Vertebrata</taxon>
        <taxon>Euteleostomi</taxon>
        <taxon>Amphibia</taxon>
        <taxon>Batrachia</taxon>
        <taxon>Caudata</taxon>
        <taxon>Salamandroidea</taxon>
        <taxon>Salamandridae</taxon>
        <taxon>Pleurodelinae</taxon>
        <taxon>Pleurodeles</taxon>
    </lineage>
</organism>
<dbReference type="Proteomes" id="UP001066276">
    <property type="component" value="Chromosome 3_1"/>
</dbReference>
<protein>
    <submittedName>
        <fullName evidence="1">Uncharacterized protein</fullName>
    </submittedName>
</protein>
<name>A0AAV7UBC0_PLEWA</name>
<dbReference type="AlphaFoldDB" id="A0AAV7UBC0"/>
<evidence type="ECO:0000313" key="2">
    <source>
        <dbReference type="Proteomes" id="UP001066276"/>
    </source>
</evidence>
<comment type="caution">
    <text evidence="1">The sequence shown here is derived from an EMBL/GenBank/DDBJ whole genome shotgun (WGS) entry which is preliminary data.</text>
</comment>
<sequence length="274" mass="29295">MWEFKLWAVVYRCPPVDEDRHSSKVPDIRERVLIFSLTPFAVAQFFGGRSALLCVDHGSAGPPRGALMVIPDRGGHLTPLPIRSLQGLHSRYSAASGVCPRTFTSSPAQLSSSRVAEDGRDLPVTPLHRLLGLGPRCPRSDSFSGAGFRPPPLRDQRWETASSLCSACASVPPGGTPSCLDRARRPCYAPPPNGAAVCQRAPLGSPSRRPMDPILRRLPLRFAPGPSPGLLCCEGGTKSTRPLRIVPSPRLCHTARAMSAAGAAAHKLTGAFGW</sequence>
<proteinExistence type="predicted"/>